<dbReference type="CDD" id="cd00336">
    <property type="entry name" value="Ribosomal_L22"/>
    <property type="match status" value="1"/>
</dbReference>
<comment type="subunit">
    <text evidence="7 9">Part of the 50S ribosomal subunit.</text>
</comment>
<dbReference type="InterPro" id="IPR047867">
    <property type="entry name" value="Ribosomal_uL22_bac/org-type"/>
</dbReference>
<dbReference type="Gene3D" id="3.90.470.10">
    <property type="entry name" value="Ribosomal protein L22/L17"/>
    <property type="match status" value="1"/>
</dbReference>
<comment type="similarity">
    <text evidence="1 7 8">Belongs to the universal ribosomal protein uL22 family.</text>
</comment>
<accession>A0A0D6JAJ6</accession>
<evidence type="ECO:0000256" key="1">
    <source>
        <dbReference type="ARBA" id="ARBA00009451"/>
    </source>
</evidence>
<dbReference type="KEGG" id="fil:BN1229_v1_0438"/>
<evidence type="ECO:0000256" key="3">
    <source>
        <dbReference type="ARBA" id="ARBA00022884"/>
    </source>
</evidence>
<dbReference type="Proteomes" id="UP000033187">
    <property type="component" value="Chromosome 1"/>
</dbReference>
<dbReference type="InterPro" id="IPR036394">
    <property type="entry name" value="Ribosomal_uL22_sf"/>
</dbReference>
<keyword evidence="3 7" id="KW-0694">RNA-binding</keyword>
<dbReference type="SUPFAM" id="SSF54843">
    <property type="entry name" value="Ribosomal protein L22"/>
    <property type="match status" value="1"/>
</dbReference>
<dbReference type="PANTHER" id="PTHR13501:SF8">
    <property type="entry name" value="LARGE RIBOSOMAL SUBUNIT PROTEIN UL22M"/>
    <property type="match status" value="1"/>
</dbReference>
<evidence type="ECO:0000256" key="7">
    <source>
        <dbReference type="HAMAP-Rule" id="MF_01331"/>
    </source>
</evidence>
<dbReference type="GO" id="GO:0022625">
    <property type="term" value="C:cytosolic large ribosomal subunit"/>
    <property type="evidence" value="ECO:0007669"/>
    <property type="project" value="TreeGrafter"/>
</dbReference>
<comment type="function">
    <text evidence="7">The globular domain of the protein is located near the polypeptide exit tunnel on the outside of the subunit, while an extended beta-hairpin is found that lines the wall of the exit tunnel in the center of the 70S ribosome.</text>
</comment>
<protein>
    <recommendedName>
        <fullName evidence="6 7">Large ribosomal subunit protein uL22</fullName>
    </recommendedName>
</protein>
<evidence type="ECO:0000313" key="13">
    <source>
        <dbReference type="Proteomes" id="UP000033187"/>
    </source>
</evidence>
<dbReference type="InterPro" id="IPR005727">
    <property type="entry name" value="Ribosomal_uL22_bac/chlpt-type"/>
</dbReference>
<evidence type="ECO:0000256" key="6">
    <source>
        <dbReference type="ARBA" id="ARBA00035207"/>
    </source>
</evidence>
<dbReference type="GO" id="GO:0003735">
    <property type="term" value="F:structural constituent of ribosome"/>
    <property type="evidence" value="ECO:0007669"/>
    <property type="project" value="InterPro"/>
</dbReference>
<evidence type="ECO:0000256" key="10">
    <source>
        <dbReference type="RuleBase" id="RU004008"/>
    </source>
</evidence>
<dbReference type="KEGG" id="fiy:BN1229_v1_0442"/>
<dbReference type="EMBL" id="LN829119">
    <property type="protein sequence ID" value="CPR15631.1"/>
    <property type="molecule type" value="Genomic_DNA"/>
</dbReference>
<dbReference type="NCBIfam" id="TIGR01044">
    <property type="entry name" value="rplV_bact"/>
    <property type="match status" value="1"/>
</dbReference>
<sequence length="148" mass="16385">MGKPSRERSLPENEAKAVARNLRVSPQKLNLVAGLIRGKKVDAALADLEFSRKRIAQDVRKCVMSAVANAENNHQLSIDQLVVAEAYVGKNLVMKRFHARGRGRASMVHKPFSQITVVVREVAEDEEKKSKGRKRSKAADAVQAKEAE</sequence>
<dbReference type="InterPro" id="IPR001063">
    <property type="entry name" value="Ribosomal_uL22"/>
</dbReference>
<dbReference type="GO" id="GO:0019843">
    <property type="term" value="F:rRNA binding"/>
    <property type="evidence" value="ECO:0007669"/>
    <property type="project" value="UniProtKB-UniRule"/>
</dbReference>
<evidence type="ECO:0000256" key="5">
    <source>
        <dbReference type="ARBA" id="ARBA00023274"/>
    </source>
</evidence>
<keyword evidence="13" id="KW-1185">Reference proteome</keyword>
<evidence type="ECO:0000256" key="9">
    <source>
        <dbReference type="RuleBase" id="RU004006"/>
    </source>
</evidence>
<name>A0A0D6JAJ6_9HYPH</name>
<feature type="region of interest" description="Disordered" evidence="11">
    <location>
        <begin position="123"/>
        <end position="148"/>
    </location>
</feature>
<dbReference type="AlphaFoldDB" id="A0A0D6JAJ6"/>
<dbReference type="HAMAP" id="MF_01331_B">
    <property type="entry name" value="Ribosomal_uL22_B"/>
    <property type="match status" value="1"/>
</dbReference>
<evidence type="ECO:0000256" key="2">
    <source>
        <dbReference type="ARBA" id="ARBA00022730"/>
    </source>
</evidence>
<evidence type="ECO:0000313" key="12">
    <source>
        <dbReference type="EMBL" id="CPR15631.1"/>
    </source>
</evidence>
<evidence type="ECO:0000256" key="11">
    <source>
        <dbReference type="SAM" id="MobiDB-lite"/>
    </source>
</evidence>
<organism evidence="12 13">
    <name type="scientific">Candidatus Filomicrobium marinum</name>
    <dbReference type="NCBI Taxonomy" id="1608628"/>
    <lineage>
        <taxon>Bacteria</taxon>
        <taxon>Pseudomonadati</taxon>
        <taxon>Pseudomonadota</taxon>
        <taxon>Alphaproteobacteria</taxon>
        <taxon>Hyphomicrobiales</taxon>
        <taxon>Hyphomicrobiaceae</taxon>
        <taxon>Filomicrobium</taxon>
    </lineage>
</organism>
<dbReference type="OrthoDB" id="9805969at2"/>
<reference evidence="13" key="1">
    <citation type="submission" date="2015-02" db="EMBL/GenBank/DDBJ databases">
        <authorList>
            <person name="Chooi Y.-H."/>
        </authorList>
    </citation>
    <scope>NUCLEOTIDE SEQUENCE [LARGE SCALE GENOMIC DNA]</scope>
    <source>
        <strain evidence="13">strain Y</strain>
    </source>
</reference>
<gene>
    <name evidence="7 12" type="primary">rplV</name>
    <name evidence="12" type="ORF">YBN1229_v1_0442</name>
</gene>
<keyword evidence="5 7" id="KW-0687">Ribonucleoprotein</keyword>
<dbReference type="GO" id="GO:0006412">
    <property type="term" value="P:translation"/>
    <property type="evidence" value="ECO:0007669"/>
    <property type="project" value="UniProtKB-UniRule"/>
</dbReference>
<evidence type="ECO:0000256" key="4">
    <source>
        <dbReference type="ARBA" id="ARBA00022980"/>
    </source>
</evidence>
<proteinExistence type="inferred from homology"/>
<dbReference type="Pfam" id="PF00237">
    <property type="entry name" value="Ribosomal_L22"/>
    <property type="match status" value="1"/>
</dbReference>
<keyword evidence="4 7" id="KW-0689">Ribosomal protein</keyword>
<evidence type="ECO:0000256" key="8">
    <source>
        <dbReference type="RuleBase" id="RU004005"/>
    </source>
</evidence>
<comment type="function">
    <text evidence="7 10">This protein binds specifically to 23S rRNA; its binding is stimulated by other ribosomal proteins, e.g., L4, L17, and L20. It is important during the early stages of 50S assembly. It makes multiple contacts with different domains of the 23S rRNA in the assembled 50S subunit and ribosome.</text>
</comment>
<keyword evidence="2 7" id="KW-0699">rRNA-binding</keyword>
<dbReference type="PANTHER" id="PTHR13501">
    <property type="entry name" value="CHLOROPLAST 50S RIBOSOMAL PROTEIN L22-RELATED"/>
    <property type="match status" value="1"/>
</dbReference>